<dbReference type="PANTHER" id="PTHR30629:SF2">
    <property type="entry name" value="PROPHAGE INTEGRASE INTS-RELATED"/>
    <property type="match status" value="1"/>
</dbReference>
<evidence type="ECO:0000259" key="6">
    <source>
        <dbReference type="PROSITE" id="PS51898"/>
    </source>
</evidence>
<dbReference type="GO" id="GO:0003677">
    <property type="term" value="F:DNA binding"/>
    <property type="evidence" value="ECO:0007669"/>
    <property type="project" value="UniProtKB-UniRule"/>
</dbReference>
<reference evidence="8 9" key="1">
    <citation type="submission" date="2016-02" db="EMBL/GenBank/DDBJ databases">
        <title>Complete genome sequencing and analysis of ATSB10, Dyella thiooxydans isolated from rhizosphere soil of sunflower (Helianthus annuus L.).</title>
        <authorList>
            <person name="Lee Y."/>
            <person name="Hwangbo K."/>
            <person name="Chung H."/>
            <person name="Yoo J."/>
            <person name="Kim K.Y."/>
            <person name="Sa T.M."/>
            <person name="Um Y."/>
            <person name="Madhaiyan M."/>
        </authorList>
    </citation>
    <scope>NUCLEOTIDE SEQUENCE [LARGE SCALE GENOMIC DNA]</scope>
    <source>
        <strain evidence="8 9">ATSB10</strain>
    </source>
</reference>
<evidence type="ECO:0000256" key="5">
    <source>
        <dbReference type="PROSITE-ProRule" id="PRU01248"/>
    </source>
</evidence>
<organism evidence="8 9">
    <name type="scientific">Dyella thiooxydans</name>
    <dbReference type="NCBI Taxonomy" id="445710"/>
    <lineage>
        <taxon>Bacteria</taxon>
        <taxon>Pseudomonadati</taxon>
        <taxon>Pseudomonadota</taxon>
        <taxon>Gammaproteobacteria</taxon>
        <taxon>Lysobacterales</taxon>
        <taxon>Rhodanobacteraceae</taxon>
        <taxon>Dyella</taxon>
    </lineage>
</organism>
<dbReference type="InterPro" id="IPR010998">
    <property type="entry name" value="Integrase_recombinase_N"/>
</dbReference>
<keyword evidence="4" id="KW-0233">DNA recombination</keyword>
<dbReference type="STRING" id="445710.ATSB10_27560"/>
<dbReference type="CDD" id="cd00801">
    <property type="entry name" value="INT_P4_C"/>
    <property type="match status" value="1"/>
</dbReference>
<keyword evidence="3 5" id="KW-0238">DNA-binding</keyword>
<dbReference type="GO" id="GO:0015074">
    <property type="term" value="P:DNA integration"/>
    <property type="evidence" value="ECO:0007669"/>
    <property type="project" value="UniProtKB-KW"/>
</dbReference>
<dbReference type="OrthoDB" id="9795573at2"/>
<sequence>MPLADVAIRKAKPTDKTQRLFDGGGLYLEVAPTGGKWWRLKYRYGGKEKRLSLGTYPDTGLSDARAKRDEARKLLAAGVDPSVQRKAEKASLADRTANTFGAIALEFVAKREKEGLGEKSALRARRWINKDLASLRDLPIADVTASVILSALRKLEQRGVAETAHRARGFIGQVFRYAIATDRAERNPAADLVGALEQTKTKHFASITDPAKIGKLLRAIDAYTGSAVTVAALKLAPLTFVRPGELRTAQWADIDLDAAEWRYTATKTQTPHIVPLSTQAVEILRELRLLTGRGQYVFPGVRSPQRPMSENTVNAALRYMGFDRETMSGHGFRAMARTVLDEVLHFRPDYIEHQLAHAVRDPNGRAYNRTAHLAERTKMMQAWANYLDSLKAGGNVVSIKRRTI</sequence>
<feature type="domain" description="Tyr recombinase" evidence="6">
    <location>
        <begin position="203"/>
        <end position="385"/>
    </location>
</feature>
<evidence type="ECO:0000313" key="9">
    <source>
        <dbReference type="Proteomes" id="UP000077255"/>
    </source>
</evidence>
<dbReference type="Pfam" id="PF22022">
    <property type="entry name" value="Phage_int_M"/>
    <property type="match status" value="1"/>
</dbReference>
<dbReference type="Gene3D" id="3.30.160.390">
    <property type="entry name" value="Integrase, DNA-binding domain"/>
    <property type="match status" value="1"/>
</dbReference>
<evidence type="ECO:0000256" key="1">
    <source>
        <dbReference type="ARBA" id="ARBA00008857"/>
    </source>
</evidence>
<keyword evidence="9" id="KW-1185">Reference proteome</keyword>
<dbReference type="RefSeq" id="WP_063673281.1">
    <property type="nucleotide sequence ID" value="NZ_CP014841.1"/>
</dbReference>
<dbReference type="SUPFAM" id="SSF56349">
    <property type="entry name" value="DNA breaking-rejoining enzymes"/>
    <property type="match status" value="1"/>
</dbReference>
<proteinExistence type="inferred from homology"/>
<keyword evidence="2" id="KW-0229">DNA integration</keyword>
<accession>A0A160N305</accession>
<evidence type="ECO:0000313" key="8">
    <source>
        <dbReference type="EMBL" id="AND70210.1"/>
    </source>
</evidence>
<dbReference type="InterPro" id="IPR050808">
    <property type="entry name" value="Phage_Integrase"/>
</dbReference>
<evidence type="ECO:0000256" key="2">
    <source>
        <dbReference type="ARBA" id="ARBA00022908"/>
    </source>
</evidence>
<evidence type="ECO:0000256" key="3">
    <source>
        <dbReference type="ARBA" id="ARBA00023125"/>
    </source>
</evidence>
<dbReference type="PATRIC" id="fig|445710.3.peg.2746"/>
<dbReference type="InterPro" id="IPR013762">
    <property type="entry name" value="Integrase-like_cat_sf"/>
</dbReference>
<dbReference type="InterPro" id="IPR011010">
    <property type="entry name" value="DNA_brk_join_enz"/>
</dbReference>
<dbReference type="InterPro" id="IPR053876">
    <property type="entry name" value="Phage_int_M"/>
</dbReference>
<dbReference type="InterPro" id="IPR044068">
    <property type="entry name" value="CB"/>
</dbReference>
<dbReference type="PANTHER" id="PTHR30629">
    <property type="entry name" value="PROPHAGE INTEGRASE"/>
    <property type="match status" value="1"/>
</dbReference>
<dbReference type="Gene3D" id="1.10.443.10">
    <property type="entry name" value="Intergrase catalytic core"/>
    <property type="match status" value="1"/>
</dbReference>
<dbReference type="GO" id="GO:0006310">
    <property type="term" value="P:DNA recombination"/>
    <property type="evidence" value="ECO:0007669"/>
    <property type="project" value="UniProtKB-KW"/>
</dbReference>
<dbReference type="Proteomes" id="UP000077255">
    <property type="component" value="Chromosome"/>
</dbReference>
<dbReference type="InterPro" id="IPR038488">
    <property type="entry name" value="Integrase_DNA-bd_sf"/>
</dbReference>
<feature type="domain" description="Core-binding (CB)" evidence="7">
    <location>
        <begin position="98"/>
        <end position="179"/>
    </location>
</feature>
<dbReference type="AlphaFoldDB" id="A0A160N305"/>
<dbReference type="PROSITE" id="PS51898">
    <property type="entry name" value="TYR_RECOMBINASE"/>
    <property type="match status" value="1"/>
</dbReference>
<dbReference type="PROSITE" id="PS51900">
    <property type="entry name" value="CB"/>
    <property type="match status" value="1"/>
</dbReference>
<evidence type="ECO:0000259" key="7">
    <source>
        <dbReference type="PROSITE" id="PS51900"/>
    </source>
</evidence>
<dbReference type="KEGG" id="dtx:ATSB10_27560"/>
<dbReference type="Pfam" id="PF13356">
    <property type="entry name" value="Arm-DNA-bind_3"/>
    <property type="match status" value="1"/>
</dbReference>
<dbReference type="InterPro" id="IPR002104">
    <property type="entry name" value="Integrase_catalytic"/>
</dbReference>
<protein>
    <submittedName>
        <fullName evidence="8">Integrase</fullName>
    </submittedName>
</protein>
<gene>
    <name evidence="8" type="ORF">ATSB10_27560</name>
</gene>
<dbReference type="InterPro" id="IPR025166">
    <property type="entry name" value="Integrase_DNA_bind_dom"/>
</dbReference>
<dbReference type="Pfam" id="PF00589">
    <property type="entry name" value="Phage_integrase"/>
    <property type="match status" value="1"/>
</dbReference>
<comment type="similarity">
    <text evidence="1">Belongs to the 'phage' integrase family.</text>
</comment>
<name>A0A160N305_9GAMM</name>
<evidence type="ECO:0000256" key="4">
    <source>
        <dbReference type="ARBA" id="ARBA00023172"/>
    </source>
</evidence>
<dbReference type="EMBL" id="CP014841">
    <property type="protein sequence ID" value="AND70210.1"/>
    <property type="molecule type" value="Genomic_DNA"/>
</dbReference>
<dbReference type="Gene3D" id="1.10.150.130">
    <property type="match status" value="1"/>
</dbReference>